<dbReference type="PROSITE" id="PS50174">
    <property type="entry name" value="G_PATCH"/>
    <property type="match status" value="1"/>
</dbReference>
<feature type="compositionally biased region" description="Basic and acidic residues" evidence="1">
    <location>
        <begin position="287"/>
        <end position="298"/>
    </location>
</feature>
<evidence type="ECO:0000256" key="1">
    <source>
        <dbReference type="SAM" id="MobiDB-lite"/>
    </source>
</evidence>
<dbReference type="PANTHER" id="PTHR23106:SF24">
    <property type="entry name" value="ANGIOGENIC FACTOR WITH G PATCH AND FHA DOMAINS 1"/>
    <property type="match status" value="1"/>
</dbReference>
<feature type="compositionally biased region" description="Basic residues" evidence="1">
    <location>
        <begin position="388"/>
        <end position="400"/>
    </location>
</feature>
<dbReference type="Pfam" id="PF17780">
    <property type="entry name" value="OCRE"/>
    <property type="match status" value="1"/>
</dbReference>
<feature type="compositionally biased region" description="Basic and acidic residues" evidence="1">
    <location>
        <begin position="562"/>
        <end position="625"/>
    </location>
</feature>
<accession>A0AAE1PRC6</accession>
<dbReference type="GO" id="GO:0003676">
    <property type="term" value="F:nucleic acid binding"/>
    <property type="evidence" value="ECO:0007669"/>
    <property type="project" value="InterPro"/>
</dbReference>
<feature type="compositionally biased region" description="Basic and acidic residues" evidence="1">
    <location>
        <begin position="227"/>
        <end position="241"/>
    </location>
</feature>
<evidence type="ECO:0000259" key="3">
    <source>
        <dbReference type="PROSITE" id="PS50174"/>
    </source>
</evidence>
<feature type="region of interest" description="Disordered" evidence="1">
    <location>
        <begin position="897"/>
        <end position="933"/>
    </location>
</feature>
<dbReference type="SMART" id="SM00443">
    <property type="entry name" value="G_patch"/>
    <property type="match status" value="1"/>
</dbReference>
<evidence type="ECO:0000313" key="4">
    <source>
        <dbReference type="EMBL" id="KAK4312743.1"/>
    </source>
</evidence>
<dbReference type="InterPro" id="IPR041591">
    <property type="entry name" value="OCRE"/>
</dbReference>
<dbReference type="PROSITE" id="PS50006">
    <property type="entry name" value="FHA_DOMAIN"/>
    <property type="match status" value="1"/>
</dbReference>
<feature type="region of interest" description="Disordered" evidence="1">
    <location>
        <begin position="38"/>
        <end position="113"/>
    </location>
</feature>
<feature type="compositionally biased region" description="Low complexity" evidence="1">
    <location>
        <begin position="262"/>
        <end position="282"/>
    </location>
</feature>
<dbReference type="SUPFAM" id="SSF49879">
    <property type="entry name" value="SMAD/FHA domain"/>
    <property type="match status" value="1"/>
</dbReference>
<feature type="compositionally biased region" description="Basic and acidic residues" evidence="1">
    <location>
        <begin position="38"/>
        <end position="57"/>
    </location>
</feature>
<keyword evidence="5" id="KW-1185">Reference proteome</keyword>
<dbReference type="EMBL" id="JAWZYT010001380">
    <property type="protein sequence ID" value="KAK4312743.1"/>
    <property type="molecule type" value="Genomic_DNA"/>
</dbReference>
<proteinExistence type="predicted"/>
<dbReference type="Pfam" id="PF00498">
    <property type="entry name" value="FHA"/>
    <property type="match status" value="1"/>
</dbReference>
<dbReference type="AlphaFoldDB" id="A0AAE1PRC6"/>
<feature type="compositionally biased region" description="Basic and acidic residues" evidence="1">
    <location>
        <begin position="67"/>
        <end position="86"/>
    </location>
</feature>
<feature type="region of interest" description="Disordered" evidence="1">
    <location>
        <begin position="557"/>
        <end position="642"/>
    </location>
</feature>
<comment type="caution">
    <text evidence="4">The sequence shown here is derived from an EMBL/GenBank/DDBJ whole genome shotgun (WGS) entry which is preliminary data.</text>
</comment>
<dbReference type="Proteomes" id="UP001292094">
    <property type="component" value="Unassembled WGS sequence"/>
</dbReference>
<dbReference type="Pfam" id="PF01585">
    <property type="entry name" value="G-patch"/>
    <property type="match status" value="1"/>
</dbReference>
<dbReference type="InterPro" id="IPR000467">
    <property type="entry name" value="G_patch_dom"/>
</dbReference>
<feature type="compositionally biased region" description="Basic and acidic residues" evidence="1">
    <location>
        <begin position="94"/>
        <end position="111"/>
    </location>
</feature>
<name>A0AAE1PRC6_9EUCA</name>
<feature type="compositionally biased region" description="Polar residues" evidence="1">
    <location>
        <begin position="249"/>
        <end position="261"/>
    </location>
</feature>
<evidence type="ECO:0000259" key="2">
    <source>
        <dbReference type="PROSITE" id="PS50006"/>
    </source>
</evidence>
<reference evidence="4" key="1">
    <citation type="submission" date="2023-11" db="EMBL/GenBank/DDBJ databases">
        <title>Genome assemblies of two species of porcelain crab, Petrolisthes cinctipes and Petrolisthes manimaculis (Anomura: Porcellanidae).</title>
        <authorList>
            <person name="Angst P."/>
        </authorList>
    </citation>
    <scope>NUCLEOTIDE SEQUENCE</scope>
    <source>
        <strain evidence="4">PB745_02</strain>
        <tissue evidence="4">Gill</tissue>
    </source>
</reference>
<evidence type="ECO:0008006" key="6">
    <source>
        <dbReference type="Google" id="ProtNLM"/>
    </source>
</evidence>
<dbReference type="InterPro" id="IPR053027">
    <property type="entry name" value="AGGF1"/>
</dbReference>
<protein>
    <recommendedName>
        <fullName evidence="6">Angiogenic factor with G patch and FHA domains 1</fullName>
    </recommendedName>
</protein>
<feature type="domain" description="FHA" evidence="2">
    <location>
        <begin position="675"/>
        <end position="729"/>
    </location>
</feature>
<evidence type="ECO:0000313" key="5">
    <source>
        <dbReference type="Proteomes" id="UP001292094"/>
    </source>
</evidence>
<feature type="compositionally biased region" description="Basic residues" evidence="1">
    <location>
        <begin position="335"/>
        <end position="370"/>
    </location>
</feature>
<dbReference type="InterPro" id="IPR008984">
    <property type="entry name" value="SMAD_FHA_dom_sf"/>
</dbReference>
<feature type="compositionally biased region" description="Basic and acidic residues" evidence="1">
    <location>
        <begin position="319"/>
        <end position="334"/>
    </location>
</feature>
<dbReference type="PANTHER" id="PTHR23106">
    <property type="entry name" value="ANGIOGENIC FACTOR WITH G PATCH AND FHA DOMAINS 1"/>
    <property type="match status" value="1"/>
</dbReference>
<organism evidence="4 5">
    <name type="scientific">Petrolisthes manimaculis</name>
    <dbReference type="NCBI Taxonomy" id="1843537"/>
    <lineage>
        <taxon>Eukaryota</taxon>
        <taxon>Metazoa</taxon>
        <taxon>Ecdysozoa</taxon>
        <taxon>Arthropoda</taxon>
        <taxon>Crustacea</taxon>
        <taxon>Multicrustacea</taxon>
        <taxon>Malacostraca</taxon>
        <taxon>Eumalacostraca</taxon>
        <taxon>Eucarida</taxon>
        <taxon>Decapoda</taxon>
        <taxon>Pleocyemata</taxon>
        <taxon>Anomura</taxon>
        <taxon>Galatheoidea</taxon>
        <taxon>Porcellanidae</taxon>
        <taxon>Petrolisthes</taxon>
    </lineage>
</organism>
<feature type="compositionally biased region" description="Basic and acidic residues" evidence="1">
    <location>
        <begin position="401"/>
        <end position="410"/>
    </location>
</feature>
<feature type="region of interest" description="Disordered" evidence="1">
    <location>
        <begin position="221"/>
        <end position="430"/>
    </location>
</feature>
<gene>
    <name evidence="4" type="ORF">Pmani_015861</name>
</gene>
<dbReference type="SMART" id="SM00240">
    <property type="entry name" value="FHA"/>
    <property type="match status" value="1"/>
</dbReference>
<dbReference type="Gene3D" id="2.60.200.20">
    <property type="match status" value="1"/>
</dbReference>
<sequence length="933" mass="102452">MLLPGRVFRDFSMEDVLGDEVMAAMMTQGDVVKLECGESGECKESGRDGSGECKESGESGGSGEYSDNEKSGECSDNEKSGEHSESEMSGEYSDNEKSGECSEKEKSDESVKSNSEWRVMILSRLKLHIIAVTKLQAVVVDLVSHGRTLELSLEDFQNLKIEEKVDVKLQQHDVCCQTTENDINNATRKWNDCYGQCITTDFDTGLKNRAHEMCSGNSTLAAEGSEEIPRAKRQSNEKTVEDESPACVSVTNRGQPNTASGEQAQQSTDTSSSSESASGELQECTDGGDKSVLKKEINPVKIDSSDVSDGSGRGMSGSDETKDSSGDLDSERTEKKKKHKHKSRDKSKHKGDRHRKRSSSKKTKVKKKSSKDRDKEQKDDVDENSERRKTKKKSKHKKNKTSKDDKDKTSDKKKRKAGDGDGDGEVTIGGEEDKAYDWNRYYGDWTKTWPDYNNSVTAWDQSEYSGGGGGGGGGDGEKDLVGGWDLSGTESIAQQVEKAATAALQGNSFVYDEQLGLYYDYSSGYYYNSEHGLYYDGKTGTYFFYDHDSKTYKFHSQVTVPSKDETKHTKTVADNKKSVQDSEGTDVKEEGECSDSENEKTEAVEDDTNVHDEENKNDQDSDRETYVASPHYGMGDLGEGTGSSHVPPSLRLMVVGGGSETVKVGTLHLVTLSGGTVGREKTNLVELPDITISKIHAEFSYSSEASDDHHYFVKDLGSSNGTVVNGTRLSQPHQPSEPVEVGHGWVVEFGTVQVVCHIHPGYLTCNECEPGIVLSRLPSGQSSGTFIEPSQKISVSKEKSRKKQLKAIRKKYALSSRDGKFMTEEAYVDRAQKRRTEIGSDNPFEKTEVASTEFALRENNKGFGLLQKMGWSEGTALGKSQTGITEPIQAVSTMGRAGLGSSQHNTPAAPPTIKKRKRLNITKQRFVQASKDT</sequence>
<dbReference type="InterPro" id="IPR000253">
    <property type="entry name" value="FHA_dom"/>
</dbReference>
<feature type="domain" description="G-patch" evidence="3">
    <location>
        <begin position="858"/>
        <end position="904"/>
    </location>
</feature>